<name>A0A4Z2FZU3_9TELE</name>
<evidence type="ECO:0000313" key="1">
    <source>
        <dbReference type="EMBL" id="TNN46410.1"/>
    </source>
</evidence>
<accession>A0A4Z2FZU3</accession>
<dbReference type="AlphaFoldDB" id="A0A4Z2FZU3"/>
<proteinExistence type="predicted"/>
<comment type="caution">
    <text evidence="1">The sequence shown here is derived from an EMBL/GenBank/DDBJ whole genome shotgun (WGS) entry which is preliminary data.</text>
</comment>
<reference evidence="1 2" key="1">
    <citation type="submission" date="2019-03" db="EMBL/GenBank/DDBJ databases">
        <title>First draft genome of Liparis tanakae, snailfish: a comprehensive survey of snailfish specific genes.</title>
        <authorList>
            <person name="Kim W."/>
            <person name="Song I."/>
            <person name="Jeong J.-H."/>
            <person name="Kim D."/>
            <person name="Kim S."/>
            <person name="Ryu S."/>
            <person name="Song J.Y."/>
            <person name="Lee S.K."/>
        </authorList>
    </citation>
    <scope>NUCLEOTIDE SEQUENCE [LARGE SCALE GENOMIC DNA]</scope>
    <source>
        <tissue evidence="1">Muscle</tissue>
    </source>
</reference>
<keyword evidence="2" id="KW-1185">Reference proteome</keyword>
<evidence type="ECO:0000313" key="2">
    <source>
        <dbReference type="Proteomes" id="UP000314294"/>
    </source>
</evidence>
<gene>
    <name evidence="1" type="ORF">EYF80_043376</name>
</gene>
<dbReference type="Proteomes" id="UP000314294">
    <property type="component" value="Unassembled WGS sequence"/>
</dbReference>
<protein>
    <submittedName>
        <fullName evidence="1">Uncharacterized protein</fullName>
    </submittedName>
</protein>
<sequence length="89" mass="9674">MAGLEGVVRGRVPDQETTSVSVHKTKLYSNVPALVTRRPPFLPRDIMCALCSSHLGSRLVTEPVTPDVSHCKKHEPVLSNASLKAKLKS</sequence>
<organism evidence="1 2">
    <name type="scientific">Liparis tanakae</name>
    <name type="common">Tanaka's snailfish</name>
    <dbReference type="NCBI Taxonomy" id="230148"/>
    <lineage>
        <taxon>Eukaryota</taxon>
        <taxon>Metazoa</taxon>
        <taxon>Chordata</taxon>
        <taxon>Craniata</taxon>
        <taxon>Vertebrata</taxon>
        <taxon>Euteleostomi</taxon>
        <taxon>Actinopterygii</taxon>
        <taxon>Neopterygii</taxon>
        <taxon>Teleostei</taxon>
        <taxon>Neoteleostei</taxon>
        <taxon>Acanthomorphata</taxon>
        <taxon>Eupercaria</taxon>
        <taxon>Perciformes</taxon>
        <taxon>Cottioidei</taxon>
        <taxon>Cottales</taxon>
        <taxon>Liparidae</taxon>
        <taxon>Liparis</taxon>
    </lineage>
</organism>
<dbReference type="EMBL" id="SRLO01000789">
    <property type="protein sequence ID" value="TNN46410.1"/>
    <property type="molecule type" value="Genomic_DNA"/>
</dbReference>